<feature type="signal peptide" evidence="3">
    <location>
        <begin position="1"/>
        <end position="23"/>
    </location>
</feature>
<dbReference type="SUPFAM" id="SSF82171">
    <property type="entry name" value="DPP6 N-terminal domain-like"/>
    <property type="match status" value="1"/>
</dbReference>
<gene>
    <name evidence="5" type="ORF">GCM10025782_26050</name>
</gene>
<dbReference type="PROSITE" id="PS50853">
    <property type="entry name" value="FN3"/>
    <property type="match status" value="1"/>
</dbReference>
<protein>
    <recommendedName>
        <fullName evidence="4">Fibronectin type-III domain-containing protein</fullName>
    </recommendedName>
</protein>
<comment type="caution">
    <text evidence="5">The sequence shown here is derived from an EMBL/GenBank/DDBJ whole genome shotgun (WGS) entry which is preliminary data.</text>
</comment>
<dbReference type="InterPro" id="IPR013783">
    <property type="entry name" value="Ig-like_fold"/>
</dbReference>
<dbReference type="Proteomes" id="UP001500556">
    <property type="component" value="Unassembled WGS sequence"/>
</dbReference>
<evidence type="ECO:0000256" key="1">
    <source>
        <dbReference type="ARBA" id="ARBA00023295"/>
    </source>
</evidence>
<keyword evidence="1" id="KW-0326">Glycosidase</keyword>
<feature type="chain" id="PRO_5046692093" description="Fibronectin type-III domain-containing protein" evidence="3">
    <location>
        <begin position="24"/>
        <end position="965"/>
    </location>
</feature>
<dbReference type="InterPro" id="IPR003961">
    <property type="entry name" value="FN3_dom"/>
</dbReference>
<accession>A0ABP8YEK8</accession>
<keyword evidence="1" id="KW-0378">Hydrolase</keyword>
<name>A0ABP8YEK8_9MICO</name>
<dbReference type="EMBL" id="BAABLO010000011">
    <property type="protein sequence ID" value="GAA4726476.1"/>
    <property type="molecule type" value="Genomic_DNA"/>
</dbReference>
<evidence type="ECO:0000313" key="6">
    <source>
        <dbReference type="Proteomes" id="UP001500556"/>
    </source>
</evidence>
<evidence type="ECO:0000259" key="4">
    <source>
        <dbReference type="PROSITE" id="PS50853"/>
    </source>
</evidence>
<proteinExistence type="predicted"/>
<sequence length="965" mass="101236">MLPFLLTVATVVAPLGALPAAQATPIDPSMTAGVRLPVLPQAPGRGTDFRLASSDYLGFSRTQYDETAPSDKATVDVYRTSDATRVATVPVSSYGYLLDELSSSSLVHRDATPEGTTVVVSDVETGRVSWSVWVPKAELIISTGDTWVLSVASDETHAVILRRPGQPQQVVSGITLSAYQLPYIDGDSRGFVVSNNGGTVWTLDLDSASADVVLTTTRSLHVYATPSRFFAVEDGYNTIDDVVHWWERDGVGQGQVSVPAVPDGRNYVPFGDRLASVRAETGWSDRVEPVDLGSGAREDAVLTHVLSIHALGDGRLAAVIGDTGNGRVVLVGDGAPATTFRELPELGETAVSVGLSGDRVVTGYGDAWNTAYGTTWTTPLDGSSSPQQLTDGTDVIAGGLVQAAGDTVLTQATSTGCCGDGSYRVVWPGGHRDLPTAARLGRGGLVLARADAFEDARSGAPLGAVPSGPYVVDGRTLWTLSRDGALLTAHDLSGASPDRSVTTYLPTTCGDVLESGGRFLLVRCLDDYFSVDTLGIYRPWKLAYHAPQPSDPQVGAGFAAWTTYQEDAQGQTQAVVMVQDLGPSRQTRTYGLAHGRYNPPGPILAVDDNAPRLVYADSQSLIRRVDLDWLTAPAQTLVDTSAPHVVSTGGSARATAGPLSAQWAFSDSADESPFVPSGVQDYDLRYQQPAVLSPVVEGSWVTPDSLTHLTKTTAMLPSTPGRDTCWSVRARDRAGNASAWTAPRCTTVDVTAPVVRLTAPTALATTSTAALVAWTGSDSAGVASYDVRYRRATFGGSLGGYVAVANGTKVKSLGVNLAAGYQYCFSVRGRDGLGNVSAWTAERCIAKVLDDRSLTIGSSAWTRTGASVFYGGTVTTTRTAGVALTRPGVTARQVFVLATTCSSCGSVAVYVGSTKVGTLSLTSSSTRNKVMLSTTLSTARSGTLKLVSTTAGKPVYVDAFAVRSR</sequence>
<feature type="domain" description="Fibronectin type-III" evidence="4">
    <location>
        <begin position="756"/>
        <end position="851"/>
    </location>
</feature>
<evidence type="ECO:0000256" key="3">
    <source>
        <dbReference type="SAM" id="SignalP"/>
    </source>
</evidence>
<reference evidence="6" key="1">
    <citation type="journal article" date="2019" name="Int. J. Syst. Evol. Microbiol.">
        <title>The Global Catalogue of Microorganisms (GCM) 10K type strain sequencing project: providing services to taxonomists for standard genome sequencing and annotation.</title>
        <authorList>
            <consortium name="The Broad Institute Genomics Platform"/>
            <consortium name="The Broad Institute Genome Sequencing Center for Infectious Disease"/>
            <person name="Wu L."/>
            <person name="Ma J."/>
        </authorList>
    </citation>
    <scope>NUCLEOTIDE SEQUENCE [LARGE SCALE GENOMIC DNA]</scope>
    <source>
        <strain evidence="6">JCM 18961</strain>
    </source>
</reference>
<evidence type="ECO:0000256" key="2">
    <source>
        <dbReference type="ARBA" id="ARBA00023326"/>
    </source>
</evidence>
<keyword evidence="6" id="KW-1185">Reference proteome</keyword>
<keyword evidence="2" id="KW-0119">Carbohydrate metabolism</keyword>
<dbReference type="SUPFAM" id="SSF49265">
    <property type="entry name" value="Fibronectin type III"/>
    <property type="match status" value="1"/>
</dbReference>
<keyword evidence="3" id="KW-0732">Signal</keyword>
<dbReference type="Gene3D" id="2.60.40.10">
    <property type="entry name" value="Immunoglobulins"/>
    <property type="match status" value="1"/>
</dbReference>
<dbReference type="InterPro" id="IPR036116">
    <property type="entry name" value="FN3_sf"/>
</dbReference>
<evidence type="ECO:0000313" key="5">
    <source>
        <dbReference type="EMBL" id="GAA4726476.1"/>
    </source>
</evidence>
<organism evidence="5 6">
    <name type="scientific">Pedococcus ginsenosidimutans</name>
    <dbReference type="NCBI Taxonomy" id="490570"/>
    <lineage>
        <taxon>Bacteria</taxon>
        <taxon>Bacillati</taxon>
        <taxon>Actinomycetota</taxon>
        <taxon>Actinomycetes</taxon>
        <taxon>Micrococcales</taxon>
        <taxon>Intrasporangiaceae</taxon>
        <taxon>Pedococcus</taxon>
    </lineage>
</organism>
<keyword evidence="2" id="KW-0624">Polysaccharide degradation</keyword>